<feature type="domain" description="CN hydrolase" evidence="2">
    <location>
        <begin position="38"/>
        <end position="285"/>
    </location>
</feature>
<evidence type="ECO:0000313" key="3">
    <source>
        <dbReference type="EMBL" id="MBC5738431.1"/>
    </source>
</evidence>
<dbReference type="RefSeq" id="WP_186920213.1">
    <property type="nucleotide sequence ID" value="NZ_JACOPQ010000015.1"/>
</dbReference>
<gene>
    <name evidence="3" type="ORF">H8S62_15575</name>
</gene>
<evidence type="ECO:0000259" key="2">
    <source>
        <dbReference type="PROSITE" id="PS50263"/>
    </source>
</evidence>
<dbReference type="InterPro" id="IPR003010">
    <property type="entry name" value="C-N_Hydrolase"/>
</dbReference>
<protein>
    <submittedName>
        <fullName evidence="3">Carbon-nitrogen hydrolase family protein</fullName>
    </submittedName>
</protein>
<dbReference type="PANTHER" id="PTHR43674">
    <property type="entry name" value="NITRILASE C965.09-RELATED"/>
    <property type="match status" value="1"/>
</dbReference>
<dbReference type="InterPro" id="IPR050345">
    <property type="entry name" value="Aliph_Amidase/BUP"/>
</dbReference>
<dbReference type="Gene3D" id="3.60.110.10">
    <property type="entry name" value="Carbon-nitrogen hydrolase"/>
    <property type="match status" value="1"/>
</dbReference>
<dbReference type="CDD" id="cd07197">
    <property type="entry name" value="nitrilase"/>
    <property type="match status" value="1"/>
</dbReference>
<keyword evidence="4" id="KW-1185">Reference proteome</keyword>
<dbReference type="AlphaFoldDB" id="A0A8J6JF33"/>
<reference evidence="3" key="1">
    <citation type="submission" date="2020-08" db="EMBL/GenBank/DDBJ databases">
        <title>Genome public.</title>
        <authorList>
            <person name="Liu C."/>
            <person name="Sun Q."/>
        </authorList>
    </citation>
    <scope>NUCLEOTIDE SEQUENCE</scope>
    <source>
        <strain evidence="3">NSJ-52</strain>
    </source>
</reference>
<dbReference type="SUPFAM" id="SSF56317">
    <property type="entry name" value="Carbon-nitrogen hydrolase"/>
    <property type="match status" value="1"/>
</dbReference>
<dbReference type="Proteomes" id="UP000607645">
    <property type="component" value="Unassembled WGS sequence"/>
</dbReference>
<dbReference type="EMBL" id="JACOPQ010000015">
    <property type="protein sequence ID" value="MBC5738431.1"/>
    <property type="molecule type" value="Genomic_DNA"/>
</dbReference>
<sequence>MADGLCLSEAAGPRPGAASQGIEEETIGMSHWIGGGPVHFAAIQVDNSVRGIENRLCMIERLLAQVRDVDFVILPELSTPGYIPTPEIWDYREREGALTKAWAVSMAQKYEMYIGCGYLDHSGGEYYNAYLIACKNGVCGFVYKEEPESNLFKRGRFPHIIQTPLGKIAVAICFDAHRECFYESIKEEKPDLILMPHAWAMSVDGSGRVRGENRVKIDFLGSTYAAAFGVPVVFCNAIGAVDRMAGITGLLMKDFKLAGQSGVYLPNGHAIRFEDREIGLFELAVTSPGQRLREIPFYGTYIDEGSKLFRHVVIPLDIRKGTREYEKRKRRGEKAKSKK</sequence>
<organism evidence="3 4">
    <name type="scientific">Lawsonibacter faecis</name>
    <dbReference type="NCBI Taxonomy" id="2763052"/>
    <lineage>
        <taxon>Bacteria</taxon>
        <taxon>Bacillati</taxon>
        <taxon>Bacillota</taxon>
        <taxon>Clostridia</taxon>
        <taxon>Eubacteriales</taxon>
        <taxon>Oscillospiraceae</taxon>
        <taxon>Lawsonibacter</taxon>
    </lineage>
</organism>
<dbReference type="GO" id="GO:0016811">
    <property type="term" value="F:hydrolase activity, acting on carbon-nitrogen (but not peptide) bonds, in linear amides"/>
    <property type="evidence" value="ECO:0007669"/>
    <property type="project" value="UniProtKB-ARBA"/>
</dbReference>
<dbReference type="PANTHER" id="PTHR43674:SF2">
    <property type="entry name" value="BETA-UREIDOPROPIONASE"/>
    <property type="match status" value="1"/>
</dbReference>
<accession>A0A8J6JF33</accession>
<evidence type="ECO:0000313" key="4">
    <source>
        <dbReference type="Proteomes" id="UP000607645"/>
    </source>
</evidence>
<proteinExistence type="predicted"/>
<dbReference type="Pfam" id="PF00795">
    <property type="entry name" value="CN_hydrolase"/>
    <property type="match status" value="1"/>
</dbReference>
<dbReference type="InterPro" id="IPR036526">
    <property type="entry name" value="C-N_Hydrolase_sf"/>
</dbReference>
<evidence type="ECO:0000256" key="1">
    <source>
        <dbReference type="ARBA" id="ARBA00022801"/>
    </source>
</evidence>
<dbReference type="PROSITE" id="PS50263">
    <property type="entry name" value="CN_HYDROLASE"/>
    <property type="match status" value="1"/>
</dbReference>
<comment type="caution">
    <text evidence="3">The sequence shown here is derived from an EMBL/GenBank/DDBJ whole genome shotgun (WGS) entry which is preliminary data.</text>
</comment>
<keyword evidence="1 3" id="KW-0378">Hydrolase</keyword>
<name>A0A8J6JF33_9FIRM</name>